<dbReference type="PANTHER" id="PTHR13696">
    <property type="entry name" value="P-LOOP CONTAINING NUCLEOSIDE TRIPHOSPHATE HYDROLASE"/>
    <property type="match status" value="1"/>
</dbReference>
<dbReference type="SUPFAM" id="SSF52540">
    <property type="entry name" value="P-loop containing nucleoside triphosphate hydrolases"/>
    <property type="match status" value="1"/>
</dbReference>
<gene>
    <name evidence="2" type="ORF">LMK00_08820</name>
</gene>
<protein>
    <submittedName>
        <fullName evidence="2">AAA family ATPase</fullName>
    </submittedName>
</protein>
<dbReference type="Gene3D" id="3.40.50.300">
    <property type="entry name" value="P-loop containing nucleotide triphosphate hydrolases"/>
    <property type="match status" value="1"/>
</dbReference>
<dbReference type="InterPro" id="IPR050678">
    <property type="entry name" value="DNA_Partitioning_ATPase"/>
</dbReference>
<dbReference type="Pfam" id="PF13614">
    <property type="entry name" value="AAA_31"/>
    <property type="match status" value="1"/>
</dbReference>
<dbReference type="AlphaFoldDB" id="A0A9Q9D6F6"/>
<sequence length="262" mass="30109">MKILTTNLNKGGVRKTTFSHNFAEWLALNGNRCLVLDTDDSRNLTLRYLEEPIAYENTIISLYEHHEVTPITVKKNIDLIAGSKEVAYLKQRLITVRKRELIFFKWIEKNYESLASRYDYIVIDTENDEGILTENSLIVSDVVVGITDTSMDGYEALLELRELVNDLNRDFDNEAEVLFIAGGISPGNHPKDQEKSTRELLEVLEPEKEYIGSFKRKTAMATTETMFEQAKNSSRFASEHKEYISNLEKLFISVKEVLDNVE</sequence>
<organism evidence="2 3">
    <name type="scientific">Lactococcus formosensis</name>
    <dbReference type="NCBI Taxonomy" id="1281486"/>
    <lineage>
        <taxon>Bacteria</taxon>
        <taxon>Bacillati</taxon>
        <taxon>Bacillota</taxon>
        <taxon>Bacilli</taxon>
        <taxon>Lactobacillales</taxon>
        <taxon>Streptococcaceae</taxon>
        <taxon>Lactococcus</taxon>
    </lineage>
</organism>
<name>A0A9Q9D6F6_9LACT</name>
<evidence type="ECO:0000259" key="1">
    <source>
        <dbReference type="Pfam" id="PF13614"/>
    </source>
</evidence>
<accession>A0A9Q9D6F6</accession>
<dbReference type="InterPro" id="IPR025669">
    <property type="entry name" value="AAA_dom"/>
</dbReference>
<dbReference type="Proteomes" id="UP001056730">
    <property type="component" value="Chromosome"/>
</dbReference>
<dbReference type="KEGG" id="lfo:LMK00_08820"/>
<dbReference type="RefSeq" id="WP_252175323.1">
    <property type="nucleotide sequence ID" value="NZ_CP086395.1"/>
</dbReference>
<reference evidence="2" key="1">
    <citation type="journal article" date="2022" name="Front. Microbiol.">
        <title>Feed Insects as a Reservoir of Granadaene-Producing Lactococci.</title>
        <authorList>
            <person name="Neuzil-Bunesova V."/>
            <person name="Ramirez Garcia A."/>
            <person name="Modrackova N."/>
            <person name="Makovska M."/>
            <person name="Sabolova M."/>
            <person name="Sproer C."/>
            <person name="Bunk B."/>
            <person name="Blom J."/>
            <person name="Schwab C."/>
        </authorList>
    </citation>
    <scope>NUCLEOTIDE SEQUENCE</scope>
    <source>
        <strain evidence="2">I4/6O</strain>
    </source>
</reference>
<evidence type="ECO:0000313" key="2">
    <source>
        <dbReference type="EMBL" id="USJ19927.1"/>
    </source>
</evidence>
<evidence type="ECO:0000313" key="3">
    <source>
        <dbReference type="Proteomes" id="UP001056730"/>
    </source>
</evidence>
<proteinExistence type="predicted"/>
<dbReference type="PANTHER" id="PTHR13696:SF99">
    <property type="entry name" value="COBYRINIC ACID AC-DIAMIDE SYNTHASE"/>
    <property type="match status" value="1"/>
</dbReference>
<dbReference type="EMBL" id="CP086395">
    <property type="protein sequence ID" value="USJ19927.1"/>
    <property type="molecule type" value="Genomic_DNA"/>
</dbReference>
<dbReference type="InterPro" id="IPR027417">
    <property type="entry name" value="P-loop_NTPase"/>
</dbReference>
<dbReference type="CDD" id="cd02042">
    <property type="entry name" value="ParAB_family"/>
    <property type="match status" value="1"/>
</dbReference>
<feature type="domain" description="AAA" evidence="1">
    <location>
        <begin position="1"/>
        <end position="169"/>
    </location>
</feature>